<gene>
    <name evidence="2" type="ORF">GS398_20690</name>
</gene>
<dbReference type="Proteomes" id="UP000451233">
    <property type="component" value="Unassembled WGS sequence"/>
</dbReference>
<evidence type="ECO:0000313" key="2">
    <source>
        <dbReference type="EMBL" id="MXV17731.1"/>
    </source>
</evidence>
<reference evidence="2 3" key="1">
    <citation type="submission" date="2019-11" db="EMBL/GenBank/DDBJ databases">
        <title>Pedobacter sp. HMF7056 Genome sequencing and assembly.</title>
        <authorList>
            <person name="Kang H."/>
            <person name="Kim H."/>
            <person name="Joh K."/>
        </authorList>
    </citation>
    <scope>NUCLEOTIDE SEQUENCE [LARGE SCALE GENOMIC DNA]</scope>
    <source>
        <strain evidence="2 3">HMF7056</strain>
    </source>
</reference>
<evidence type="ECO:0000313" key="3">
    <source>
        <dbReference type="Proteomes" id="UP000451233"/>
    </source>
</evidence>
<dbReference type="Pfam" id="PF08867">
    <property type="entry name" value="FRG"/>
    <property type="match status" value="1"/>
</dbReference>
<sequence>MRILEKSSKVEAQLVSSYIDLVKAIAAVSFEHKDYLLFFRGQEKDYVNKNGNSSFYPSIYRTSNENLSKELLSIRFKKLEQASNLLINRLENVQDLDGGIRELKKRKYIRWSILQHYEVCDTPLLDLTQSIRVACSFALMNRSSGGFVYVFALPYITNRISINSEHDIVNIRLLNICPPNALRPYFQEAYLVGTEDVMMNYDERTDLDFKQRLVAKFQLVNTEGEFWGADSSVEKYLYQENDIFKELCDGIKNEIDEQNNIELAFPGRWRNDYTIGDGRTGTEIFEVKNINEYHIGPHHVFNLDSVLIDKQNGIINFRKVGVGNDKRKAYNSLRIVDSNHYIGLEDNSNPISYSRQD</sequence>
<evidence type="ECO:0000259" key="1">
    <source>
        <dbReference type="SMART" id="SM00901"/>
    </source>
</evidence>
<dbReference type="InterPro" id="IPR014966">
    <property type="entry name" value="FRG-dom"/>
</dbReference>
<keyword evidence="3" id="KW-1185">Reference proteome</keyword>
<proteinExistence type="predicted"/>
<dbReference type="EMBL" id="WVHS01000006">
    <property type="protein sequence ID" value="MXV17731.1"/>
    <property type="molecule type" value="Genomic_DNA"/>
</dbReference>
<accession>A0A7K1Y3A9</accession>
<organism evidence="2 3">
    <name type="scientific">Hufsiella ginkgonis</name>
    <dbReference type="NCBI Taxonomy" id="2695274"/>
    <lineage>
        <taxon>Bacteria</taxon>
        <taxon>Pseudomonadati</taxon>
        <taxon>Bacteroidota</taxon>
        <taxon>Sphingobacteriia</taxon>
        <taxon>Sphingobacteriales</taxon>
        <taxon>Sphingobacteriaceae</taxon>
        <taxon>Hufsiella</taxon>
    </lineage>
</organism>
<protein>
    <submittedName>
        <fullName evidence="2">FRG domain-containing protein</fullName>
    </submittedName>
</protein>
<comment type="caution">
    <text evidence="2">The sequence shown here is derived from an EMBL/GenBank/DDBJ whole genome shotgun (WGS) entry which is preliminary data.</text>
</comment>
<dbReference type="SMART" id="SM00901">
    <property type="entry name" value="FRG"/>
    <property type="match status" value="1"/>
</dbReference>
<dbReference type="RefSeq" id="WP_160908745.1">
    <property type="nucleotide sequence ID" value="NZ_WVHS01000006.1"/>
</dbReference>
<dbReference type="AlphaFoldDB" id="A0A7K1Y3A9"/>
<name>A0A7K1Y3A9_9SPHI</name>
<feature type="domain" description="FRG" evidence="1">
    <location>
        <begin position="33"/>
        <end position="149"/>
    </location>
</feature>